<dbReference type="InterPro" id="IPR030395">
    <property type="entry name" value="GP_PDE_dom"/>
</dbReference>
<reference evidence="2 3" key="1">
    <citation type="journal article" date="2020" name="mSystems">
        <title>Defining Genomic and Predicted Metabolic Features of the Acetobacterium Genus.</title>
        <authorList>
            <person name="Ross D.E."/>
            <person name="Marshall C.W."/>
            <person name="Gulliver D."/>
            <person name="May H.D."/>
            <person name="Norman R.S."/>
        </authorList>
    </citation>
    <scope>NUCLEOTIDE SEQUENCE [LARGE SCALE GENOMIC DNA]</scope>
    <source>
        <strain evidence="2 3">DSM 8238</strain>
    </source>
</reference>
<proteinExistence type="predicted"/>
<dbReference type="Proteomes" id="UP000603234">
    <property type="component" value="Unassembled WGS sequence"/>
</dbReference>
<keyword evidence="3" id="KW-1185">Reference proteome</keyword>
<dbReference type="Gene3D" id="3.20.20.190">
    <property type="entry name" value="Phosphatidylinositol (PI) phosphodiesterase"/>
    <property type="match status" value="1"/>
</dbReference>
<dbReference type="PROSITE" id="PS51704">
    <property type="entry name" value="GP_PDE"/>
    <property type="match status" value="1"/>
</dbReference>
<dbReference type="EMBL" id="WJBC01000035">
    <property type="protein sequence ID" value="MBC3805568.1"/>
    <property type="molecule type" value="Genomic_DNA"/>
</dbReference>
<gene>
    <name evidence="2" type="ORF">GH808_14215</name>
</gene>
<sequence>MMLFIIIAIILLLLFLFYLFIIAPDKLPTDSDVRLWQNSYAHRGLHQKDKSVPENSMTAFAKAIEAGYGMELDINLTADGKVAVFHDASLLRVCGVDKLLADCTEEELSDYRLENTSEGIPWLEDVLKLVDGRVPIIIELKNTKNWQRLCVKAAELLSDYSGSYCIESFHPGIVRWFYKNRPQVVRGQLSADHQSFEGVPLWQGVLIASIITNVASRPHFIAYNHEDARHRIGLRFFSLLGGKLAGWTVRDTDNSEDCMNRFDVIIFEYFEP</sequence>
<protein>
    <submittedName>
        <fullName evidence="2">Glycerophosphodiester phosphodiesterase</fullName>
    </submittedName>
</protein>
<accession>A0ABR6WYN9</accession>
<name>A0ABR6WYN9_9FIRM</name>
<dbReference type="RefSeq" id="WP_186843455.1">
    <property type="nucleotide sequence ID" value="NZ_WJBC01000035.1"/>
</dbReference>
<dbReference type="PANTHER" id="PTHR46211:SF1">
    <property type="entry name" value="GLYCEROPHOSPHODIESTER PHOSPHODIESTERASE, CYTOPLASMIC"/>
    <property type="match status" value="1"/>
</dbReference>
<comment type="caution">
    <text evidence="2">The sequence shown here is derived from an EMBL/GenBank/DDBJ whole genome shotgun (WGS) entry which is preliminary data.</text>
</comment>
<feature type="domain" description="GP-PDE" evidence="1">
    <location>
        <begin position="37"/>
        <end position="272"/>
    </location>
</feature>
<evidence type="ECO:0000313" key="2">
    <source>
        <dbReference type="EMBL" id="MBC3805568.1"/>
    </source>
</evidence>
<dbReference type="InterPro" id="IPR017946">
    <property type="entry name" value="PLC-like_Pdiesterase_TIM-brl"/>
</dbReference>
<evidence type="ECO:0000313" key="3">
    <source>
        <dbReference type="Proteomes" id="UP000603234"/>
    </source>
</evidence>
<organism evidence="2 3">
    <name type="scientific">Acetobacterium fimetarium</name>
    <dbReference type="NCBI Taxonomy" id="52691"/>
    <lineage>
        <taxon>Bacteria</taxon>
        <taxon>Bacillati</taxon>
        <taxon>Bacillota</taxon>
        <taxon>Clostridia</taxon>
        <taxon>Eubacteriales</taxon>
        <taxon>Eubacteriaceae</taxon>
        <taxon>Acetobacterium</taxon>
    </lineage>
</organism>
<evidence type="ECO:0000259" key="1">
    <source>
        <dbReference type="PROSITE" id="PS51704"/>
    </source>
</evidence>
<dbReference type="SUPFAM" id="SSF51695">
    <property type="entry name" value="PLC-like phosphodiesterases"/>
    <property type="match status" value="1"/>
</dbReference>
<dbReference type="PANTHER" id="PTHR46211">
    <property type="entry name" value="GLYCEROPHOSPHORYL DIESTER PHOSPHODIESTERASE"/>
    <property type="match status" value="1"/>
</dbReference>
<dbReference type="Pfam" id="PF03009">
    <property type="entry name" value="GDPD"/>
    <property type="match status" value="1"/>
</dbReference>